<proteinExistence type="predicted"/>
<accession>A0A6V7D6L2</accession>
<dbReference type="AlphaFoldDB" id="A0A6V7D6L2"/>
<feature type="region of interest" description="Disordered" evidence="1">
    <location>
        <begin position="339"/>
        <end position="363"/>
    </location>
</feature>
<dbReference type="EMBL" id="LR828261">
    <property type="protein sequence ID" value="CAD0328646.1"/>
    <property type="molecule type" value="Genomic_DNA"/>
</dbReference>
<reference evidence="2" key="1">
    <citation type="submission" date="2020-07" db="EMBL/GenBank/DDBJ databases">
        <authorList>
            <person name="Pothier F. J."/>
        </authorList>
    </citation>
    <scope>NUCLEOTIDE SEQUENCE</scope>
    <source>
        <strain evidence="2">CFBP 2533</strain>
    </source>
</reference>
<dbReference type="EMBL" id="LR828261">
    <property type="protein sequence ID" value="CAD0328652.1"/>
    <property type="molecule type" value="Genomic_DNA"/>
</dbReference>
<gene>
    <name evidence="2" type="ORF">CFBP2533_20450</name>
</gene>
<dbReference type="RefSeq" id="WP_233366663.1">
    <property type="nucleotide sequence ID" value="NZ_CP103842.1"/>
</dbReference>
<evidence type="ECO:0000256" key="1">
    <source>
        <dbReference type="SAM" id="MobiDB-lite"/>
    </source>
</evidence>
<evidence type="ECO:0000313" key="2">
    <source>
        <dbReference type="EMBL" id="CAD0328652.1"/>
    </source>
</evidence>
<sequence>MININRRPLILAGIELRGVDTSIAVAGDKFNRQLHQDEVARIKELAGDDPKRQAELLAASCALIKCSAQYEVGTDEYIYWAGIEALGSKPEYQQDREWLANQTNGELIYTAGNGLPVTKNLFNYGWTDATTDWGSRNLVGPRVAGGLQTAGGIAQIIGGVEACVSLVGCIAAPFLVFSGYDTGKAGLDQLFTGKRQNTWGGTALQGLGFEAETAELLYGMTQLAPSAGLAISANRAINAEVAANNATRATYAASDSRSSTTYFRVEGGGAGNATSQQRITPNADGSITINPGCLGQLCVSVGNSEHAVYYLTNRRPDGSVVVFEVDDVLHNQIMESAVPQRPVPGIPRDPLAPKKVDRNQPGTALELPRMWESLLEEHSSGARVYSQSEFLKEFGNDSK</sequence>
<organism evidence="2">
    <name type="scientific">Xanthomonas hortorum pv. pelargonii</name>
    <dbReference type="NCBI Taxonomy" id="453602"/>
    <lineage>
        <taxon>Bacteria</taxon>
        <taxon>Pseudomonadati</taxon>
        <taxon>Pseudomonadota</taxon>
        <taxon>Gammaproteobacteria</taxon>
        <taxon>Lysobacterales</taxon>
        <taxon>Lysobacteraceae</taxon>
        <taxon>Xanthomonas</taxon>
    </lineage>
</organism>
<protein>
    <submittedName>
        <fullName evidence="2">Uncharacterized protein</fullName>
    </submittedName>
</protein>
<name>A0A6V7D6L2_9XANT</name>